<gene>
    <name evidence="1" type="ORF">CPRO_29900</name>
    <name evidence="2" type="ORF">SAMN02745151_00397</name>
</gene>
<reference evidence="3" key="2">
    <citation type="submission" date="2016-01" db="EMBL/GenBank/DDBJ databases">
        <authorList>
            <person name="Poehlein A."/>
            <person name="Schlien K."/>
            <person name="Gottschalk G."/>
            <person name="Buckel W."/>
            <person name="Daniel R."/>
        </authorList>
    </citation>
    <scope>NUCLEOTIDE SEQUENCE [LARGE SCALE GENOMIC DNA]</scope>
    <source>
        <strain evidence="3">X2</strain>
    </source>
</reference>
<reference evidence="1 3" key="1">
    <citation type="journal article" date="2016" name="Genome Announc.">
        <title>Complete Genome Sequence of the Amino Acid-Fermenting Clostridium propionicum X2 (DSM 1682).</title>
        <authorList>
            <person name="Poehlein A."/>
            <person name="Schlien K."/>
            <person name="Chowdhury N.P."/>
            <person name="Gottschalk G."/>
            <person name="Buckel W."/>
            <person name="Daniel R."/>
        </authorList>
    </citation>
    <scope>NUCLEOTIDE SEQUENCE [LARGE SCALE GENOMIC DNA]</scope>
    <source>
        <strain evidence="1 3">X2</strain>
    </source>
</reference>
<evidence type="ECO:0000313" key="4">
    <source>
        <dbReference type="Proteomes" id="UP000184204"/>
    </source>
</evidence>
<sequence length="79" mass="8772">MNIGKQKVGSVLTEGDEILLAIQDIQTRLICARQGFEAATDEALVDSYIFEITALQKKYDYFIKTAKEMGLTGPFLKIG</sequence>
<dbReference type="AlphaFoldDB" id="A0A0X8VEI4"/>
<name>A0A0X8VEI4_ANAPI</name>
<dbReference type="EMBL" id="FQUA01000001">
    <property type="protein sequence ID" value="SHE32540.1"/>
    <property type="molecule type" value="Genomic_DNA"/>
</dbReference>
<proteinExistence type="predicted"/>
<reference evidence="2" key="4">
    <citation type="submission" date="2016-11" db="EMBL/GenBank/DDBJ databases">
        <authorList>
            <person name="Varghese N."/>
            <person name="Submissions S."/>
        </authorList>
    </citation>
    <scope>NUCLEOTIDE SEQUENCE</scope>
    <source>
        <strain evidence="2">DSM 1682</strain>
    </source>
</reference>
<evidence type="ECO:0000313" key="2">
    <source>
        <dbReference type="EMBL" id="SHE32540.1"/>
    </source>
</evidence>
<keyword evidence="3" id="KW-1185">Reference proteome</keyword>
<reference evidence="4" key="3">
    <citation type="submission" date="2016-11" db="EMBL/GenBank/DDBJ databases">
        <authorList>
            <person name="Jaros S."/>
            <person name="Januszkiewicz K."/>
            <person name="Wedrychowicz H."/>
        </authorList>
    </citation>
    <scope>NUCLEOTIDE SEQUENCE [LARGE SCALE GENOMIC DNA]</scope>
    <source>
        <strain evidence="4">DSM 1682</strain>
    </source>
</reference>
<organism evidence="2 4">
    <name type="scientific">Anaerotignum propionicum DSM 1682</name>
    <dbReference type="NCBI Taxonomy" id="991789"/>
    <lineage>
        <taxon>Bacteria</taxon>
        <taxon>Bacillati</taxon>
        <taxon>Bacillota</taxon>
        <taxon>Clostridia</taxon>
        <taxon>Lachnospirales</taxon>
        <taxon>Anaerotignaceae</taxon>
        <taxon>Anaerotignum</taxon>
    </lineage>
</organism>
<accession>A0A0X8VEI4</accession>
<dbReference type="KEGG" id="cpro:CPRO_29900"/>
<dbReference type="Proteomes" id="UP000068026">
    <property type="component" value="Chromosome"/>
</dbReference>
<evidence type="ECO:0000313" key="3">
    <source>
        <dbReference type="Proteomes" id="UP000068026"/>
    </source>
</evidence>
<dbReference type="Proteomes" id="UP000184204">
    <property type="component" value="Unassembled WGS sequence"/>
</dbReference>
<evidence type="ECO:0000313" key="1">
    <source>
        <dbReference type="EMBL" id="AMJ42519.1"/>
    </source>
</evidence>
<protein>
    <recommendedName>
        <fullName evidence="5">Coat F domain protein</fullName>
    </recommendedName>
</protein>
<dbReference type="OrthoDB" id="1809893at2"/>
<dbReference type="EMBL" id="CP014223">
    <property type="protein sequence ID" value="AMJ42519.1"/>
    <property type="molecule type" value="Genomic_DNA"/>
</dbReference>
<dbReference type="Pfam" id="PF10704">
    <property type="entry name" value="DUF2508"/>
    <property type="match status" value="1"/>
</dbReference>
<dbReference type="RefSeq" id="WP_066053460.1">
    <property type="nucleotide sequence ID" value="NZ_CP014223.1"/>
</dbReference>
<evidence type="ECO:0008006" key="5">
    <source>
        <dbReference type="Google" id="ProtNLM"/>
    </source>
</evidence>
<dbReference type="InterPro" id="IPR019644">
    <property type="entry name" value="DUF2508"/>
</dbReference>